<dbReference type="PROSITE" id="PS50014">
    <property type="entry name" value="BROMODOMAIN_2"/>
    <property type="match status" value="1"/>
</dbReference>
<dbReference type="GO" id="GO:0000123">
    <property type="term" value="C:histone acetyltransferase complex"/>
    <property type="evidence" value="ECO:0007669"/>
    <property type="project" value="TreeGrafter"/>
</dbReference>
<dbReference type="RefSeq" id="XP_002767002.1">
    <property type="nucleotide sequence ID" value="XM_002766956.1"/>
</dbReference>
<evidence type="ECO:0000256" key="3">
    <source>
        <dbReference type="SAM" id="MobiDB-lite"/>
    </source>
</evidence>
<dbReference type="PRINTS" id="PR00503">
    <property type="entry name" value="BROMODOMAIN"/>
</dbReference>
<protein>
    <submittedName>
        <fullName evidence="5">Bromodomain-containing protein, putative</fullName>
    </submittedName>
</protein>
<keyword evidence="1 2" id="KW-0103">Bromodomain</keyword>
<feature type="region of interest" description="Disordered" evidence="3">
    <location>
        <begin position="232"/>
        <end position="251"/>
    </location>
</feature>
<dbReference type="Pfam" id="PF00439">
    <property type="entry name" value="Bromodomain"/>
    <property type="match status" value="1"/>
</dbReference>
<dbReference type="SUPFAM" id="SSF47370">
    <property type="entry name" value="Bromodomain"/>
    <property type="match status" value="1"/>
</dbReference>
<dbReference type="Proteomes" id="UP000007800">
    <property type="component" value="Unassembled WGS sequence"/>
</dbReference>
<proteinExistence type="predicted"/>
<evidence type="ECO:0000259" key="4">
    <source>
        <dbReference type="PROSITE" id="PS50014"/>
    </source>
</evidence>
<accession>C5LUI6</accession>
<feature type="domain" description="Bromo" evidence="4">
    <location>
        <begin position="33"/>
        <end position="118"/>
    </location>
</feature>
<keyword evidence="6" id="KW-1185">Reference proteome</keyword>
<evidence type="ECO:0000256" key="1">
    <source>
        <dbReference type="ARBA" id="ARBA00023117"/>
    </source>
</evidence>
<reference evidence="5 6" key="1">
    <citation type="submission" date="2008-07" db="EMBL/GenBank/DDBJ databases">
        <authorList>
            <person name="El-Sayed N."/>
            <person name="Caler E."/>
            <person name="Inman J."/>
            <person name="Amedeo P."/>
            <person name="Hass B."/>
            <person name="Wortman J."/>
        </authorList>
    </citation>
    <scope>NUCLEOTIDE SEQUENCE [LARGE SCALE GENOMIC DNA]</scope>
    <source>
        <strain evidence="6">ATCC 50983 / TXsc</strain>
    </source>
</reference>
<sequence length="297" mass="33072">MSKLSDETQDLLLKTKIDDVLRESLLKFLEKIGQEPRAEYFLTPVDQKAYPHYKDVVKRPMDLSTMEMKVKGQRPRGRKPRVPRPTIEKYQYVQDVFNDLEQIWINCMTFNRPDCDAYAASVEMQATARALVDDWVVANIPNARMKEIDPSPTVRLTAEVLREVSEAEGEPEAGVSPSTKKSKKDSKKGVRRVRVYQGRQLQVVEEEEEAEEGVYLATPLLNQPALDIQRAAAAASESSSSDGDLDSPTSPSCSVSILRGSYWTCPLLSCPCAYSAGPLLPPYAEPGRTECSGGPDN</sequence>
<dbReference type="InterPro" id="IPR036427">
    <property type="entry name" value="Bromodomain-like_sf"/>
</dbReference>
<dbReference type="AlphaFoldDB" id="C5LUI6"/>
<feature type="compositionally biased region" description="Basic residues" evidence="3">
    <location>
        <begin position="180"/>
        <end position="189"/>
    </location>
</feature>
<dbReference type="PANTHER" id="PTHR45750">
    <property type="entry name" value="GH11602P"/>
    <property type="match status" value="1"/>
</dbReference>
<dbReference type="GO" id="GO:0045944">
    <property type="term" value="P:positive regulation of transcription by RNA polymerase II"/>
    <property type="evidence" value="ECO:0007669"/>
    <property type="project" value="TreeGrafter"/>
</dbReference>
<dbReference type="InParanoid" id="C5LUI6"/>
<dbReference type="Gene3D" id="1.20.920.10">
    <property type="entry name" value="Bromodomain-like"/>
    <property type="match status" value="1"/>
</dbReference>
<dbReference type="OrthoDB" id="422637at2759"/>
<dbReference type="InterPro" id="IPR001487">
    <property type="entry name" value="Bromodomain"/>
</dbReference>
<feature type="compositionally biased region" description="Low complexity" evidence="3">
    <location>
        <begin position="232"/>
        <end position="241"/>
    </location>
</feature>
<gene>
    <name evidence="5" type="ORF">Pmar_PMAR010982</name>
</gene>
<evidence type="ECO:0000313" key="5">
    <source>
        <dbReference type="EMBL" id="EEQ99719.1"/>
    </source>
</evidence>
<dbReference type="InterPro" id="IPR037800">
    <property type="entry name" value="GCN5"/>
</dbReference>
<dbReference type="EMBL" id="GG685476">
    <property type="protein sequence ID" value="EEQ99719.1"/>
    <property type="molecule type" value="Genomic_DNA"/>
</dbReference>
<dbReference type="GeneID" id="9051635"/>
<dbReference type="SMART" id="SM00297">
    <property type="entry name" value="BROMO"/>
    <property type="match status" value="1"/>
</dbReference>
<organism evidence="6">
    <name type="scientific">Perkinsus marinus (strain ATCC 50983 / TXsc)</name>
    <dbReference type="NCBI Taxonomy" id="423536"/>
    <lineage>
        <taxon>Eukaryota</taxon>
        <taxon>Sar</taxon>
        <taxon>Alveolata</taxon>
        <taxon>Perkinsozoa</taxon>
        <taxon>Perkinsea</taxon>
        <taxon>Perkinsida</taxon>
        <taxon>Perkinsidae</taxon>
        <taxon>Perkinsus</taxon>
    </lineage>
</organism>
<dbReference type="PANTHER" id="PTHR45750:SF3">
    <property type="entry name" value="HISTONE ACETYLTRANSFERASE"/>
    <property type="match status" value="1"/>
</dbReference>
<dbReference type="GO" id="GO:0010484">
    <property type="term" value="F:histone H3 acetyltransferase activity"/>
    <property type="evidence" value="ECO:0007669"/>
    <property type="project" value="TreeGrafter"/>
</dbReference>
<evidence type="ECO:0000313" key="6">
    <source>
        <dbReference type="Proteomes" id="UP000007800"/>
    </source>
</evidence>
<dbReference type="CDD" id="cd04369">
    <property type="entry name" value="Bromodomain"/>
    <property type="match status" value="1"/>
</dbReference>
<name>C5LUI6_PERM5</name>
<feature type="region of interest" description="Disordered" evidence="3">
    <location>
        <begin position="164"/>
        <end position="189"/>
    </location>
</feature>
<evidence type="ECO:0000256" key="2">
    <source>
        <dbReference type="PROSITE-ProRule" id="PRU00035"/>
    </source>
</evidence>